<feature type="chain" id="PRO_5043766254" evidence="1">
    <location>
        <begin position="21"/>
        <end position="227"/>
    </location>
</feature>
<keyword evidence="1" id="KW-0732">Signal</keyword>
<dbReference type="EMBL" id="JASPKY010000010">
    <property type="protein sequence ID" value="KAK9753769.1"/>
    <property type="molecule type" value="Genomic_DNA"/>
</dbReference>
<reference evidence="2 3" key="1">
    <citation type="journal article" date="2024" name="BMC Genomics">
        <title>De novo assembly and annotation of Popillia japonica's genome with initial clues to its potential as an invasive pest.</title>
        <authorList>
            <person name="Cucini C."/>
            <person name="Boschi S."/>
            <person name="Funari R."/>
            <person name="Cardaioli E."/>
            <person name="Iannotti N."/>
            <person name="Marturano G."/>
            <person name="Paoli F."/>
            <person name="Bruttini M."/>
            <person name="Carapelli A."/>
            <person name="Frati F."/>
            <person name="Nardi F."/>
        </authorList>
    </citation>
    <scope>NUCLEOTIDE SEQUENCE [LARGE SCALE GENOMIC DNA]</scope>
    <source>
        <strain evidence="2">DMR45628</strain>
    </source>
</reference>
<evidence type="ECO:0000313" key="2">
    <source>
        <dbReference type="EMBL" id="KAK9753769.1"/>
    </source>
</evidence>
<dbReference type="Proteomes" id="UP001458880">
    <property type="component" value="Unassembled WGS sequence"/>
</dbReference>
<gene>
    <name evidence="2" type="ORF">QE152_g1730</name>
</gene>
<evidence type="ECO:0000313" key="3">
    <source>
        <dbReference type="Proteomes" id="UP001458880"/>
    </source>
</evidence>
<protein>
    <submittedName>
        <fullName evidence="2">Uncharacterized protein</fullName>
    </submittedName>
</protein>
<keyword evidence="3" id="KW-1185">Reference proteome</keyword>
<dbReference type="AlphaFoldDB" id="A0AAW1N5V4"/>
<accession>A0AAW1N5V4</accession>
<name>A0AAW1N5V4_POPJA</name>
<sequence length="227" mass="25744">MIETVIIYLLYCITHQTVFAGKPIGIPTKQEQVNLLTNVEEVFESIKSLISDEGKLTVLSVTEDVEKDIQRGRAYLLMAEEFNNFKLQHLDNQNCTRKKKKTIQRNTKEHLTLLKSCGTNTEDEIKNSSSQVSSVINSTLADGQHFLDSLRNCAFGPVLQLIPCYRKIIQEQVVTLKEELLHTTETHRNGVLNSISIRKAASECIDDLIQEYNEKVSYLLHEAMSCG</sequence>
<comment type="caution">
    <text evidence="2">The sequence shown here is derived from an EMBL/GenBank/DDBJ whole genome shotgun (WGS) entry which is preliminary data.</text>
</comment>
<evidence type="ECO:0000256" key="1">
    <source>
        <dbReference type="SAM" id="SignalP"/>
    </source>
</evidence>
<organism evidence="2 3">
    <name type="scientific">Popillia japonica</name>
    <name type="common">Japanese beetle</name>
    <dbReference type="NCBI Taxonomy" id="7064"/>
    <lineage>
        <taxon>Eukaryota</taxon>
        <taxon>Metazoa</taxon>
        <taxon>Ecdysozoa</taxon>
        <taxon>Arthropoda</taxon>
        <taxon>Hexapoda</taxon>
        <taxon>Insecta</taxon>
        <taxon>Pterygota</taxon>
        <taxon>Neoptera</taxon>
        <taxon>Endopterygota</taxon>
        <taxon>Coleoptera</taxon>
        <taxon>Polyphaga</taxon>
        <taxon>Scarabaeiformia</taxon>
        <taxon>Scarabaeidae</taxon>
        <taxon>Rutelinae</taxon>
        <taxon>Popillia</taxon>
    </lineage>
</organism>
<feature type="signal peptide" evidence="1">
    <location>
        <begin position="1"/>
        <end position="20"/>
    </location>
</feature>
<proteinExistence type="predicted"/>